<dbReference type="EMBL" id="PGOL01001537">
    <property type="protein sequence ID" value="PKI57023.1"/>
    <property type="molecule type" value="Genomic_DNA"/>
</dbReference>
<reference evidence="2 3" key="1">
    <citation type="submission" date="2017-11" db="EMBL/GenBank/DDBJ databases">
        <title>De-novo sequencing of pomegranate (Punica granatum L.) genome.</title>
        <authorList>
            <person name="Akparov Z."/>
            <person name="Amiraslanov A."/>
            <person name="Hajiyeva S."/>
            <person name="Abbasov M."/>
            <person name="Kaur K."/>
            <person name="Hamwieh A."/>
            <person name="Solovyev V."/>
            <person name="Salamov A."/>
            <person name="Braich B."/>
            <person name="Kosarev P."/>
            <person name="Mahmoud A."/>
            <person name="Hajiyev E."/>
            <person name="Babayeva S."/>
            <person name="Izzatullayeva V."/>
            <person name="Mammadov A."/>
            <person name="Mammadov A."/>
            <person name="Sharifova S."/>
            <person name="Ojaghi J."/>
            <person name="Eynullazada K."/>
            <person name="Bayramov B."/>
            <person name="Abdulazimova A."/>
            <person name="Shahmuradov I."/>
        </authorList>
    </citation>
    <scope>NUCLEOTIDE SEQUENCE [LARGE SCALE GENOMIC DNA]</scope>
    <source>
        <strain evidence="3">cv. AG2017</strain>
        <tissue evidence="2">Leaf</tissue>
    </source>
</reference>
<evidence type="ECO:0000313" key="2">
    <source>
        <dbReference type="EMBL" id="PKI57023.1"/>
    </source>
</evidence>
<dbReference type="Proteomes" id="UP000233551">
    <property type="component" value="Unassembled WGS sequence"/>
</dbReference>
<feature type="region of interest" description="Disordered" evidence="1">
    <location>
        <begin position="1"/>
        <end position="31"/>
    </location>
</feature>
<protein>
    <recommendedName>
        <fullName evidence="4">CCHC-type domain-containing protein</fullName>
    </recommendedName>
</protein>
<organism evidence="2 3">
    <name type="scientific">Punica granatum</name>
    <name type="common">Pomegranate</name>
    <dbReference type="NCBI Taxonomy" id="22663"/>
    <lineage>
        <taxon>Eukaryota</taxon>
        <taxon>Viridiplantae</taxon>
        <taxon>Streptophyta</taxon>
        <taxon>Embryophyta</taxon>
        <taxon>Tracheophyta</taxon>
        <taxon>Spermatophyta</taxon>
        <taxon>Magnoliopsida</taxon>
        <taxon>eudicotyledons</taxon>
        <taxon>Gunneridae</taxon>
        <taxon>Pentapetalae</taxon>
        <taxon>rosids</taxon>
        <taxon>malvids</taxon>
        <taxon>Myrtales</taxon>
        <taxon>Lythraceae</taxon>
        <taxon>Punica</taxon>
    </lineage>
</organism>
<keyword evidence="3" id="KW-1185">Reference proteome</keyword>
<accession>A0A2I0JM71</accession>
<evidence type="ECO:0000256" key="1">
    <source>
        <dbReference type="SAM" id="MobiDB-lite"/>
    </source>
</evidence>
<feature type="region of interest" description="Disordered" evidence="1">
    <location>
        <begin position="55"/>
        <end position="101"/>
    </location>
</feature>
<sequence length="101" mass="10494">MQGGGNQTYGGRGRSKGGTNAAKTCHHCGHPSHTRSACWLLLGYPTNWEPKAATEKGKLGFSNQGRKRVEGDSGNVGRAAAWGRSGPESARWAAGPSGTKA</sequence>
<evidence type="ECO:0000313" key="3">
    <source>
        <dbReference type="Proteomes" id="UP000233551"/>
    </source>
</evidence>
<proteinExistence type="predicted"/>
<name>A0A2I0JM71_PUNGR</name>
<feature type="compositionally biased region" description="Gly residues" evidence="1">
    <location>
        <begin position="1"/>
        <end position="12"/>
    </location>
</feature>
<dbReference type="AlphaFoldDB" id="A0A2I0JM71"/>
<gene>
    <name evidence="2" type="ORF">CRG98_022527</name>
</gene>
<evidence type="ECO:0008006" key="4">
    <source>
        <dbReference type="Google" id="ProtNLM"/>
    </source>
</evidence>
<comment type="caution">
    <text evidence="2">The sequence shown here is derived from an EMBL/GenBank/DDBJ whole genome shotgun (WGS) entry which is preliminary data.</text>
</comment>